<dbReference type="SUPFAM" id="SSF52317">
    <property type="entry name" value="Class I glutamine amidotransferase-like"/>
    <property type="match status" value="1"/>
</dbReference>
<reference evidence="2" key="1">
    <citation type="journal article" date="2020" name="Nature">
        <title>Giant virus diversity and host interactions through global metagenomics.</title>
        <authorList>
            <person name="Schulz F."/>
            <person name="Roux S."/>
            <person name="Paez-Espino D."/>
            <person name="Jungbluth S."/>
            <person name="Walsh D.A."/>
            <person name="Denef V.J."/>
            <person name="McMahon K.D."/>
            <person name="Konstantinidis K.T."/>
            <person name="Eloe-Fadrosh E.A."/>
            <person name="Kyrpides N.C."/>
            <person name="Woyke T."/>
        </authorList>
    </citation>
    <scope>NUCLEOTIDE SEQUENCE</scope>
    <source>
        <strain evidence="2">GVMAG-M-3300023174-116</strain>
    </source>
</reference>
<dbReference type="GO" id="GO:0046900">
    <property type="term" value="P:tetrahydrofolylpolyglutamate metabolic process"/>
    <property type="evidence" value="ECO:0007669"/>
    <property type="project" value="TreeGrafter"/>
</dbReference>
<sequence length="281" mass="32631">MPTLGILATPYINLTNKNSQELILDKTLLRLLAKKNINYIIIQYTISKSKLNELLNNLDGLIFPGGQAGNFYDNKFYKAYFKIQKFLVLQAQHINSVTRPFPILGICNGYENMILIERNYNITKNHIKNIFIKVKCYKNYKAPLFSISKKYRNKRLHKTKKIIHNNLLAVDPKTNIGDYKIMATSLDKNNSGFIDIVKHNNYPFFGFQGHPEVNNGELLEPFFKVVKASFNKRKKASFNKRKKASFNKRKKASFNKHKRSATAAIYKNSKIKTLKLRVLKY</sequence>
<proteinExistence type="predicted"/>
<dbReference type="Pfam" id="PF00117">
    <property type="entry name" value="GATase"/>
    <property type="match status" value="1"/>
</dbReference>
<protein>
    <recommendedName>
        <fullName evidence="1">Glutamine amidotransferase domain-containing protein</fullName>
    </recommendedName>
</protein>
<dbReference type="InterPro" id="IPR015527">
    <property type="entry name" value="Pept_C26_g-glut_hydrolase"/>
</dbReference>
<dbReference type="PANTHER" id="PTHR11315:SF0">
    <property type="entry name" value="FOLATE GAMMA-GLUTAMYL HYDROLASE"/>
    <property type="match status" value="1"/>
</dbReference>
<dbReference type="Gene3D" id="3.40.50.880">
    <property type="match status" value="1"/>
</dbReference>
<dbReference type="PANTHER" id="PTHR11315">
    <property type="entry name" value="PROTEASE FAMILY C26 GAMMA-GLUTAMYL HYDROLASE"/>
    <property type="match status" value="1"/>
</dbReference>
<dbReference type="EMBL" id="MN739534">
    <property type="protein sequence ID" value="QHT11343.1"/>
    <property type="molecule type" value="Genomic_DNA"/>
</dbReference>
<organism evidence="2">
    <name type="scientific">viral metagenome</name>
    <dbReference type="NCBI Taxonomy" id="1070528"/>
    <lineage>
        <taxon>unclassified sequences</taxon>
        <taxon>metagenomes</taxon>
        <taxon>organismal metagenomes</taxon>
    </lineage>
</organism>
<accession>A0A6C0D4F1</accession>
<dbReference type="AlphaFoldDB" id="A0A6C0D4F1"/>
<dbReference type="InterPro" id="IPR017926">
    <property type="entry name" value="GATASE"/>
</dbReference>
<evidence type="ECO:0000313" key="2">
    <source>
        <dbReference type="EMBL" id="QHT11343.1"/>
    </source>
</evidence>
<dbReference type="GO" id="GO:0034722">
    <property type="term" value="F:gamma-glutamyl-peptidase activity"/>
    <property type="evidence" value="ECO:0007669"/>
    <property type="project" value="TreeGrafter"/>
</dbReference>
<feature type="domain" description="Glutamine amidotransferase" evidence="1">
    <location>
        <begin position="26"/>
        <end position="218"/>
    </location>
</feature>
<name>A0A6C0D4F1_9ZZZZ</name>
<dbReference type="InterPro" id="IPR029062">
    <property type="entry name" value="Class_I_gatase-like"/>
</dbReference>
<dbReference type="GO" id="GO:0005773">
    <property type="term" value="C:vacuole"/>
    <property type="evidence" value="ECO:0007669"/>
    <property type="project" value="TreeGrafter"/>
</dbReference>
<evidence type="ECO:0000259" key="1">
    <source>
        <dbReference type="Pfam" id="PF00117"/>
    </source>
</evidence>
<dbReference type="PROSITE" id="PS51273">
    <property type="entry name" value="GATASE_TYPE_1"/>
    <property type="match status" value="1"/>
</dbReference>